<feature type="region of interest" description="Disordered" evidence="1">
    <location>
        <begin position="92"/>
        <end position="113"/>
    </location>
</feature>
<evidence type="ECO:0000313" key="5">
    <source>
        <dbReference type="EMBL" id="CAF3898019.1"/>
    </source>
</evidence>
<feature type="compositionally biased region" description="Polar residues" evidence="1">
    <location>
        <begin position="558"/>
        <end position="567"/>
    </location>
</feature>
<dbReference type="CDD" id="cd23767">
    <property type="entry name" value="IQCD"/>
    <property type="match status" value="1"/>
</dbReference>
<feature type="region of interest" description="Disordered" evidence="1">
    <location>
        <begin position="1114"/>
        <end position="1164"/>
    </location>
</feature>
<dbReference type="Proteomes" id="UP000663829">
    <property type="component" value="Unassembled WGS sequence"/>
</dbReference>
<feature type="compositionally biased region" description="Polar residues" evidence="1">
    <location>
        <begin position="597"/>
        <end position="607"/>
    </location>
</feature>
<feature type="region of interest" description="Disordered" evidence="1">
    <location>
        <begin position="180"/>
        <end position="229"/>
    </location>
</feature>
<dbReference type="Proteomes" id="UP000682733">
    <property type="component" value="Unassembled WGS sequence"/>
</dbReference>
<comment type="caution">
    <text evidence="3">The sequence shown here is derived from an EMBL/GenBank/DDBJ whole genome shotgun (WGS) entry which is preliminary data.</text>
</comment>
<feature type="compositionally biased region" description="Basic and acidic residues" evidence="1">
    <location>
        <begin position="499"/>
        <end position="535"/>
    </location>
</feature>
<feature type="compositionally biased region" description="Low complexity" evidence="1">
    <location>
        <begin position="1142"/>
        <end position="1157"/>
    </location>
</feature>
<protein>
    <submittedName>
        <fullName evidence="3">Uncharacterized protein</fullName>
    </submittedName>
</protein>
<dbReference type="EMBL" id="CAJOBC010006412">
    <property type="protein sequence ID" value="CAF3898019.1"/>
    <property type="molecule type" value="Genomic_DNA"/>
</dbReference>
<feature type="compositionally biased region" description="Low complexity" evidence="1">
    <location>
        <begin position="614"/>
        <end position="635"/>
    </location>
</feature>
<feature type="region of interest" description="Disordered" evidence="1">
    <location>
        <begin position="39"/>
        <end position="62"/>
    </location>
</feature>
<feature type="compositionally biased region" description="Basic and acidic residues" evidence="1">
    <location>
        <begin position="464"/>
        <end position="474"/>
    </location>
</feature>
<evidence type="ECO:0000313" key="4">
    <source>
        <dbReference type="EMBL" id="CAF3837729.1"/>
    </source>
</evidence>
<dbReference type="Proteomes" id="UP000677228">
    <property type="component" value="Unassembled WGS sequence"/>
</dbReference>
<dbReference type="Proteomes" id="UP000681722">
    <property type="component" value="Unassembled WGS sequence"/>
</dbReference>
<sequence>MVSLSTTKSGGKHFDRNIDNSWKTFYDAKDSLRQVEQRLQNTLSTSRNGRTEPISAVPIHSYDNLSSPSSSYLSIHAGNQTMLQDDIHGRSSRVNNYYHPANSNSSSAVPRYLNDSESRVRSANSRLMTNVDMPVMNDKATVYDKNLIDYRIDENKRSTNSTNLETDMFLETIRRKISKQKLAAERRVDSLNSQSDESNHYVHPPPASSSSLYFDGHQNSNIRNNNQYSTSSSLQNLHYTTHTNRHHSANERNLLSVPTNNTHLQQSQSYPSELDIVLRRQENNDHVTESRLLHGDDDVILSSDYNFQEFRQPYMRKVTKVTKEVSLTTRPTSDTTKRTTRSTSASTTIKYHDSPSLPNSDMQRLKNIRRLEPAHVTSASKTSLITPDSWRTAPVKLSKSRERSKSSSKHVHDELKKLKDDKQILPKSAQKIVEELLPNDESSTNKIKDTEKPKVSKKPSSVRVKRDTKKDIKKPVCKVVPYERPPKDQIQGYIQQKRQQHEENLLKEKRLRSEQEKQKKDKLKKLDERIQETAHLHPQLPSSSNKLVDDKQKKNLISGHSYTSMPMRSSIPLNDPSEQTRQQKLVRLLGPKPESTYGANSEQQPPQVEQLAHSISSSSVSSSSSSSSSSTSSVIEANSRPQSYNPSHRARSQPTSQIRPPLPSQIHAVNRQENLRKWAENLNHDCDNVQEKIRSFRPDGTQKFDITTPEFDVNTINLDQEGNLRHGDSRFISTGEPIYLVNQNNSDQQHHSSASLRPSGRLSRLNQNWTSEFSGNLPGVGDLKDPLLAKRIQRERAAGKIQAAYRGYSVRKSLQWSIKNDNYKNRQSTNKNKKSYQRYSHPPTDDLDLVQSMDFKFNDDNYTIGSTILKRYEHLKSDTNNSQHTSATQQYKDDFTSTISSAKNVPIVASRTHQPRQPLRNQHQKKSHSPLLYSDDYENYTSTSSSPVHNQKKKHINDTQQSKHQPSVNLNEKLRQTSISSPSSSTSTPTIQDDEEDEKIPQDSHIFKNLTETQRRRSSSPPLPPQMSPDSGRPINPSTTIAPLPSQSHHRSIHHDFEDKRFSPDALERQLNAEFNLLEGVEQSMIQIDNMEKMRSLALAQQEVVSIAQVLRNTRQRDSTDNEQLHSKQLQSRKSPSHDRPQQQQSTSSSSSTSSPSHSRNQYDRYSPLVQQQYRRTNIASPPTSSSESSLIVRFTHSKKIVNQLIKAHFCLYLNNSAPILTRDIYYLSNFR</sequence>
<feature type="compositionally biased region" description="Polar residues" evidence="1">
    <location>
        <begin position="958"/>
        <end position="970"/>
    </location>
</feature>
<gene>
    <name evidence="3" type="ORF">GPM918_LOCUS20355</name>
    <name evidence="2" type="ORF">OVA965_LOCUS18019</name>
    <name evidence="5" type="ORF">SRO942_LOCUS20352</name>
    <name evidence="4" type="ORF">TMI583_LOCUS18032</name>
</gene>
<feature type="compositionally biased region" description="Basic and acidic residues" evidence="1">
    <location>
        <begin position="399"/>
        <end position="424"/>
    </location>
</feature>
<dbReference type="EMBL" id="CAJOBA010008842">
    <property type="protein sequence ID" value="CAF3837729.1"/>
    <property type="molecule type" value="Genomic_DNA"/>
</dbReference>
<name>A0A814RHX7_9BILA</name>
<feature type="compositionally biased region" description="Polar residues" evidence="1">
    <location>
        <begin position="639"/>
        <end position="658"/>
    </location>
</feature>
<reference evidence="3" key="1">
    <citation type="submission" date="2021-02" db="EMBL/GenBank/DDBJ databases">
        <authorList>
            <person name="Nowell W R."/>
        </authorList>
    </citation>
    <scope>NUCLEOTIDE SEQUENCE</scope>
</reference>
<dbReference type="PROSITE" id="PS50096">
    <property type="entry name" value="IQ"/>
    <property type="match status" value="1"/>
</dbReference>
<feature type="compositionally biased region" description="Basic and acidic residues" evidence="1">
    <location>
        <begin position="1115"/>
        <end position="1126"/>
    </location>
</feature>
<evidence type="ECO:0000313" key="6">
    <source>
        <dbReference type="Proteomes" id="UP000663829"/>
    </source>
</evidence>
<feature type="region of interest" description="Disordered" evidence="1">
    <location>
        <begin position="821"/>
        <end position="845"/>
    </location>
</feature>
<dbReference type="EMBL" id="CAJNOK010008825">
    <property type="protein sequence ID" value="CAF1073679.1"/>
    <property type="molecule type" value="Genomic_DNA"/>
</dbReference>
<dbReference type="SMART" id="SM00015">
    <property type="entry name" value="IQ"/>
    <property type="match status" value="1"/>
</dbReference>
<feature type="compositionally biased region" description="Polar residues" evidence="1">
    <location>
        <begin position="208"/>
        <end position="229"/>
    </location>
</feature>
<feature type="compositionally biased region" description="Low complexity" evidence="1">
    <location>
        <begin position="977"/>
        <end position="991"/>
    </location>
</feature>
<feature type="compositionally biased region" description="Polar residues" evidence="1">
    <location>
        <begin position="39"/>
        <end position="48"/>
    </location>
</feature>
<evidence type="ECO:0000313" key="3">
    <source>
        <dbReference type="EMBL" id="CAF1134255.1"/>
    </source>
</evidence>
<dbReference type="OrthoDB" id="306254at2759"/>
<dbReference type="AlphaFoldDB" id="A0A814RHX7"/>
<accession>A0A814RHX7</accession>
<dbReference type="EMBL" id="CAJNOQ010006412">
    <property type="protein sequence ID" value="CAF1134255.1"/>
    <property type="molecule type" value="Genomic_DNA"/>
</dbReference>
<feature type="compositionally biased region" description="Polar residues" evidence="1">
    <location>
        <begin position="821"/>
        <end position="830"/>
    </location>
</feature>
<feature type="region of interest" description="Disordered" evidence="1">
    <location>
        <begin position="393"/>
        <end position="664"/>
    </location>
</feature>
<feature type="compositionally biased region" description="Polar residues" evidence="1">
    <location>
        <begin position="1036"/>
        <end position="1047"/>
    </location>
</feature>
<dbReference type="InterPro" id="IPR000048">
    <property type="entry name" value="IQ_motif_EF-hand-BS"/>
</dbReference>
<evidence type="ECO:0000313" key="2">
    <source>
        <dbReference type="EMBL" id="CAF1073679.1"/>
    </source>
</evidence>
<evidence type="ECO:0000256" key="1">
    <source>
        <dbReference type="SAM" id="MobiDB-lite"/>
    </source>
</evidence>
<feature type="region of interest" description="Disordered" evidence="1">
    <location>
        <begin position="325"/>
        <end position="361"/>
    </location>
</feature>
<feature type="region of interest" description="Disordered" evidence="1">
    <location>
        <begin position="910"/>
        <end position="1055"/>
    </location>
</feature>
<proteinExistence type="predicted"/>
<organism evidence="3 6">
    <name type="scientific">Didymodactylos carnosus</name>
    <dbReference type="NCBI Taxonomy" id="1234261"/>
    <lineage>
        <taxon>Eukaryota</taxon>
        <taxon>Metazoa</taxon>
        <taxon>Spiralia</taxon>
        <taxon>Gnathifera</taxon>
        <taxon>Rotifera</taxon>
        <taxon>Eurotatoria</taxon>
        <taxon>Bdelloidea</taxon>
        <taxon>Philodinida</taxon>
        <taxon>Philodinidae</taxon>
        <taxon>Didymodactylos</taxon>
    </lineage>
</organism>
<keyword evidence="6" id="KW-1185">Reference proteome</keyword>
<feature type="compositionally biased region" description="Polar residues" evidence="1">
    <location>
        <begin position="939"/>
        <end position="949"/>
    </location>
</feature>
<dbReference type="Gene3D" id="1.20.5.190">
    <property type="match status" value="1"/>
</dbReference>